<evidence type="ECO:0000256" key="4">
    <source>
        <dbReference type="ARBA" id="ARBA00022989"/>
    </source>
</evidence>
<feature type="transmembrane region" description="Helical" evidence="6">
    <location>
        <begin position="295"/>
        <end position="315"/>
    </location>
</feature>
<dbReference type="PANTHER" id="PTHR10165:SF154">
    <property type="entry name" value="PAP2 DOMAIN PROTEIN (AFU_ORTHOLOGUE AFUA_1G09730)"/>
    <property type="match status" value="1"/>
</dbReference>
<dbReference type="SMART" id="SM00014">
    <property type="entry name" value="acidPPc"/>
    <property type="match status" value="1"/>
</dbReference>
<dbReference type="AlphaFoldDB" id="A0AA39YPB6"/>
<dbReference type="InterPro" id="IPR000326">
    <property type="entry name" value="PAP2/HPO"/>
</dbReference>
<evidence type="ECO:0000256" key="1">
    <source>
        <dbReference type="ARBA" id="ARBA00004141"/>
    </source>
</evidence>
<dbReference type="GO" id="GO:0008195">
    <property type="term" value="F:phosphatidate phosphatase activity"/>
    <property type="evidence" value="ECO:0007669"/>
    <property type="project" value="TreeGrafter"/>
</dbReference>
<feature type="transmembrane region" description="Helical" evidence="6">
    <location>
        <begin position="266"/>
        <end position="283"/>
    </location>
</feature>
<keyword evidence="9" id="KW-1185">Reference proteome</keyword>
<dbReference type="CDD" id="cd03390">
    <property type="entry name" value="PAP2_containing_1_like"/>
    <property type="match status" value="1"/>
</dbReference>
<dbReference type="EMBL" id="JAULSV010000001">
    <property type="protein sequence ID" value="KAK0654750.1"/>
    <property type="molecule type" value="Genomic_DNA"/>
</dbReference>
<sequence>MNLLRSALEEGRKEWNTVVFLSYAFDWVLLGVGVGVGYVLGEITPNKRPFALDDHSIAFPYFSKDTVPGWLLLFCSAAIPVIIIALISLALAPRGIRGAQTVEVWKLKLWEVHVGWMGLALSLISTWIITNGLKNMFGKPRPDMLGRCRPDYANLERYLMGERSPGRDDYLLVSADICTNPDKGTLDDAFRAFPSGHSSISAAGLMYLSLFLFAKLTITTPFLIFSGPDTSFLHAPTTTPGISRPEKAPSPCVSIPAQPRISAKPLYLLLISVIPFFAAIFIGSSRWFDYRHQGVDIVSGFLIGGAAALFSFHYYHVSLASFRDGGRAWGPRRGRGFWGKVQGARERGWV</sequence>
<evidence type="ECO:0000256" key="5">
    <source>
        <dbReference type="ARBA" id="ARBA00023136"/>
    </source>
</evidence>
<feature type="transmembrane region" description="Helical" evidence="6">
    <location>
        <begin position="20"/>
        <end position="40"/>
    </location>
</feature>
<gene>
    <name evidence="8" type="ORF">B0T16DRAFT_424014</name>
</gene>
<feature type="transmembrane region" description="Helical" evidence="6">
    <location>
        <begin position="205"/>
        <end position="225"/>
    </location>
</feature>
<dbReference type="GO" id="GO:0016020">
    <property type="term" value="C:membrane"/>
    <property type="evidence" value="ECO:0007669"/>
    <property type="project" value="UniProtKB-SubCell"/>
</dbReference>
<comment type="similarity">
    <text evidence="2">Belongs to the PA-phosphatase related phosphoesterase family.</text>
</comment>
<dbReference type="InterPro" id="IPR036938">
    <property type="entry name" value="PAP2/HPO_sf"/>
</dbReference>
<dbReference type="Pfam" id="PF01569">
    <property type="entry name" value="PAP2"/>
    <property type="match status" value="1"/>
</dbReference>
<protein>
    <submittedName>
        <fullName evidence="8">Phosphatidic acid phosphatase type 2/haloperoxidase</fullName>
    </submittedName>
</protein>
<organism evidence="8 9">
    <name type="scientific">Cercophora newfieldiana</name>
    <dbReference type="NCBI Taxonomy" id="92897"/>
    <lineage>
        <taxon>Eukaryota</taxon>
        <taxon>Fungi</taxon>
        <taxon>Dikarya</taxon>
        <taxon>Ascomycota</taxon>
        <taxon>Pezizomycotina</taxon>
        <taxon>Sordariomycetes</taxon>
        <taxon>Sordariomycetidae</taxon>
        <taxon>Sordariales</taxon>
        <taxon>Lasiosphaeriaceae</taxon>
        <taxon>Cercophora</taxon>
    </lineage>
</organism>
<evidence type="ECO:0000313" key="8">
    <source>
        <dbReference type="EMBL" id="KAK0654750.1"/>
    </source>
</evidence>
<evidence type="ECO:0000259" key="7">
    <source>
        <dbReference type="SMART" id="SM00014"/>
    </source>
</evidence>
<name>A0AA39YPB6_9PEZI</name>
<evidence type="ECO:0000256" key="3">
    <source>
        <dbReference type="ARBA" id="ARBA00022692"/>
    </source>
</evidence>
<comment type="caution">
    <text evidence="8">The sequence shown here is derived from an EMBL/GenBank/DDBJ whole genome shotgun (WGS) entry which is preliminary data.</text>
</comment>
<evidence type="ECO:0000256" key="2">
    <source>
        <dbReference type="ARBA" id="ARBA00008816"/>
    </source>
</evidence>
<reference evidence="8" key="1">
    <citation type="submission" date="2023-06" db="EMBL/GenBank/DDBJ databases">
        <title>Genome-scale phylogeny and comparative genomics of the fungal order Sordariales.</title>
        <authorList>
            <consortium name="Lawrence Berkeley National Laboratory"/>
            <person name="Hensen N."/>
            <person name="Bonometti L."/>
            <person name="Westerberg I."/>
            <person name="Brannstrom I.O."/>
            <person name="Guillou S."/>
            <person name="Cros-Aarteil S."/>
            <person name="Calhoun S."/>
            <person name="Haridas S."/>
            <person name="Kuo A."/>
            <person name="Mondo S."/>
            <person name="Pangilinan J."/>
            <person name="Riley R."/>
            <person name="Labutti K."/>
            <person name="Andreopoulos B."/>
            <person name="Lipzen A."/>
            <person name="Chen C."/>
            <person name="Yanf M."/>
            <person name="Daum C."/>
            <person name="Ng V."/>
            <person name="Clum A."/>
            <person name="Steindorff A."/>
            <person name="Ohm R."/>
            <person name="Martin F."/>
            <person name="Silar P."/>
            <person name="Natvig D."/>
            <person name="Lalanne C."/>
            <person name="Gautier V."/>
            <person name="Ament-Velasquez S.L."/>
            <person name="Kruys A."/>
            <person name="Hutchinson M.I."/>
            <person name="Powell A.J."/>
            <person name="Barry K."/>
            <person name="Miller A.N."/>
            <person name="Grigoriev I.V."/>
            <person name="Debuchy R."/>
            <person name="Gladieux P."/>
            <person name="Thoren M.H."/>
            <person name="Johannesson H."/>
        </authorList>
    </citation>
    <scope>NUCLEOTIDE SEQUENCE</scope>
    <source>
        <strain evidence="8">SMH2532-1</strain>
    </source>
</reference>
<feature type="transmembrane region" description="Helical" evidence="6">
    <location>
        <begin position="70"/>
        <end position="92"/>
    </location>
</feature>
<dbReference type="Gene3D" id="1.20.144.10">
    <property type="entry name" value="Phosphatidic acid phosphatase type 2/haloperoxidase"/>
    <property type="match status" value="1"/>
</dbReference>
<dbReference type="PANTHER" id="PTHR10165">
    <property type="entry name" value="LIPID PHOSPHATE PHOSPHATASE"/>
    <property type="match status" value="1"/>
</dbReference>
<keyword evidence="3 6" id="KW-0812">Transmembrane</keyword>
<dbReference type="SUPFAM" id="SSF48317">
    <property type="entry name" value="Acid phosphatase/Vanadium-dependent haloperoxidase"/>
    <property type="match status" value="1"/>
</dbReference>
<evidence type="ECO:0000256" key="6">
    <source>
        <dbReference type="SAM" id="Phobius"/>
    </source>
</evidence>
<accession>A0AA39YPB6</accession>
<keyword evidence="5 6" id="KW-0472">Membrane</keyword>
<dbReference type="Proteomes" id="UP001174936">
    <property type="component" value="Unassembled WGS sequence"/>
</dbReference>
<proteinExistence type="inferred from homology"/>
<evidence type="ECO:0000313" key="9">
    <source>
        <dbReference type="Proteomes" id="UP001174936"/>
    </source>
</evidence>
<keyword evidence="4 6" id="KW-1133">Transmembrane helix</keyword>
<feature type="transmembrane region" description="Helical" evidence="6">
    <location>
        <begin position="112"/>
        <end position="133"/>
    </location>
</feature>
<dbReference type="InterPro" id="IPR043216">
    <property type="entry name" value="PAP-like"/>
</dbReference>
<comment type="subcellular location">
    <subcellularLocation>
        <location evidence="1">Membrane</location>
        <topology evidence="1">Multi-pass membrane protein</topology>
    </subcellularLocation>
</comment>
<feature type="domain" description="Phosphatidic acid phosphatase type 2/haloperoxidase" evidence="7">
    <location>
        <begin position="117"/>
        <end position="312"/>
    </location>
</feature>
<dbReference type="GO" id="GO:0046839">
    <property type="term" value="P:phospholipid dephosphorylation"/>
    <property type="evidence" value="ECO:0007669"/>
    <property type="project" value="TreeGrafter"/>
</dbReference>
<dbReference type="GO" id="GO:0006644">
    <property type="term" value="P:phospholipid metabolic process"/>
    <property type="evidence" value="ECO:0007669"/>
    <property type="project" value="InterPro"/>
</dbReference>